<feature type="region of interest" description="Disordered" evidence="2">
    <location>
        <begin position="1"/>
        <end position="45"/>
    </location>
</feature>
<keyword evidence="5" id="KW-1185">Reference proteome</keyword>
<evidence type="ECO:0000259" key="3">
    <source>
        <dbReference type="PROSITE" id="PS50048"/>
    </source>
</evidence>
<feature type="compositionally biased region" description="Polar residues" evidence="2">
    <location>
        <begin position="7"/>
        <end position="19"/>
    </location>
</feature>
<dbReference type="PANTHER" id="PTHR47784">
    <property type="entry name" value="STEROL UPTAKE CONTROL PROTEIN 2"/>
    <property type="match status" value="1"/>
</dbReference>
<protein>
    <recommendedName>
        <fullName evidence="3">Zn(2)-C6 fungal-type domain-containing protein</fullName>
    </recommendedName>
</protein>
<reference evidence="4" key="1">
    <citation type="submission" date="2020-01" db="EMBL/GenBank/DDBJ databases">
        <authorList>
            <consortium name="DOE Joint Genome Institute"/>
            <person name="Haridas S."/>
            <person name="Albert R."/>
            <person name="Binder M."/>
            <person name="Bloem J."/>
            <person name="Labutti K."/>
            <person name="Salamov A."/>
            <person name="Andreopoulos B."/>
            <person name="Baker S.E."/>
            <person name="Barry K."/>
            <person name="Bills G."/>
            <person name="Bluhm B.H."/>
            <person name="Cannon C."/>
            <person name="Castanera R."/>
            <person name="Culley D.E."/>
            <person name="Daum C."/>
            <person name="Ezra D."/>
            <person name="Gonzalez J.B."/>
            <person name="Henrissat B."/>
            <person name="Kuo A."/>
            <person name="Liang C."/>
            <person name="Lipzen A."/>
            <person name="Lutzoni F."/>
            <person name="Magnuson J."/>
            <person name="Mondo S."/>
            <person name="Nolan M."/>
            <person name="Ohm R."/>
            <person name="Pangilinan J."/>
            <person name="Park H.-J."/>
            <person name="Ramirez L."/>
            <person name="Alfaro M."/>
            <person name="Sun H."/>
            <person name="Tritt A."/>
            <person name="Yoshinaga Y."/>
            <person name="Zwiers L.-H."/>
            <person name="Turgeon B.G."/>
            <person name="Goodwin S.B."/>
            <person name="Spatafora J.W."/>
            <person name="Crous P.W."/>
            <person name="Grigoriev I.V."/>
        </authorList>
    </citation>
    <scope>NUCLEOTIDE SEQUENCE</scope>
    <source>
        <strain evidence="4">IPT5</strain>
    </source>
</reference>
<dbReference type="AlphaFoldDB" id="A0A6A7B3I9"/>
<dbReference type="PROSITE" id="PS50048">
    <property type="entry name" value="ZN2_CY6_FUNGAL_2"/>
    <property type="match status" value="1"/>
</dbReference>
<dbReference type="CDD" id="cd00067">
    <property type="entry name" value="GAL4"/>
    <property type="match status" value="1"/>
</dbReference>
<feature type="compositionally biased region" description="Basic residues" evidence="2">
    <location>
        <begin position="31"/>
        <end position="45"/>
    </location>
</feature>
<dbReference type="GO" id="GO:0008270">
    <property type="term" value="F:zinc ion binding"/>
    <property type="evidence" value="ECO:0007669"/>
    <property type="project" value="InterPro"/>
</dbReference>
<gene>
    <name evidence="4" type="ORF">T440DRAFT_519502</name>
</gene>
<dbReference type="OrthoDB" id="416217at2759"/>
<dbReference type="PANTHER" id="PTHR47784:SF7">
    <property type="entry name" value="ZN(II)2CYS6 TRANSCRIPTION FACTOR (EUROFUNG)"/>
    <property type="match status" value="1"/>
</dbReference>
<dbReference type="EMBL" id="MU006314">
    <property type="protein sequence ID" value="KAF2848909.1"/>
    <property type="molecule type" value="Genomic_DNA"/>
</dbReference>
<evidence type="ECO:0000313" key="4">
    <source>
        <dbReference type="EMBL" id="KAF2848909.1"/>
    </source>
</evidence>
<keyword evidence="1" id="KW-0539">Nucleus</keyword>
<dbReference type="InterPro" id="IPR036864">
    <property type="entry name" value="Zn2-C6_fun-type_DNA-bd_sf"/>
</dbReference>
<dbReference type="Gene3D" id="4.10.240.10">
    <property type="entry name" value="Zn(2)-C6 fungal-type DNA-binding domain"/>
    <property type="match status" value="1"/>
</dbReference>
<feature type="domain" description="Zn(2)-C6 fungal-type" evidence="3">
    <location>
        <begin position="47"/>
        <end position="77"/>
    </location>
</feature>
<accession>A0A6A7B3I9</accession>
<evidence type="ECO:0000256" key="1">
    <source>
        <dbReference type="ARBA" id="ARBA00023242"/>
    </source>
</evidence>
<dbReference type="InterPro" id="IPR021858">
    <property type="entry name" value="Fun_TF"/>
</dbReference>
<dbReference type="SMART" id="SM00066">
    <property type="entry name" value="GAL4"/>
    <property type="match status" value="1"/>
</dbReference>
<dbReference type="SUPFAM" id="SSF57701">
    <property type="entry name" value="Zn2/Cys6 DNA-binding domain"/>
    <property type="match status" value="1"/>
</dbReference>
<proteinExistence type="predicted"/>
<dbReference type="Pfam" id="PF00172">
    <property type="entry name" value="Zn_clus"/>
    <property type="match status" value="1"/>
</dbReference>
<dbReference type="Proteomes" id="UP000799423">
    <property type="component" value="Unassembled WGS sequence"/>
</dbReference>
<sequence>MLPSPDPSMTGSTSANSPNLPEGRDIDSPPHPRKPIPRKGHTKSRRGCYNCKRRRIKCSETHPECYNCEKAGLVCEYPVGIDQATQRSPSSPSPRTLSSLQSTPGVFSMADLRLFHHFLTNVHPHLPIGAEKIWAIIIPSFAHNYEHLIHSILALSASHLNAASNSCVAEPAIQHRILAVKLLNEALSTPPQTQSDRDTRMAATLALALQSTYFEDGMAEFLVMIRGHNLIASDKAFEESASSFNLFTHPPLPSQFQPLPPSTLTTATFSLNSLSHLPMSPNEHTYHTTLLQTLTHISNSSPTLAHQSLKSLYTLPSTWSPETFTAFIAPGNTIARILLAHFFAVQGLLLGLVSGGKRREGVGSGLGLGQEAVGRMVGWVEGLCQGLGEEMGGFVEWPKGVAGRVEEEVRGW</sequence>
<evidence type="ECO:0000313" key="5">
    <source>
        <dbReference type="Proteomes" id="UP000799423"/>
    </source>
</evidence>
<dbReference type="InterPro" id="IPR001138">
    <property type="entry name" value="Zn2Cys6_DnaBD"/>
</dbReference>
<organism evidence="4 5">
    <name type="scientific">Plenodomus tracheiphilus IPT5</name>
    <dbReference type="NCBI Taxonomy" id="1408161"/>
    <lineage>
        <taxon>Eukaryota</taxon>
        <taxon>Fungi</taxon>
        <taxon>Dikarya</taxon>
        <taxon>Ascomycota</taxon>
        <taxon>Pezizomycotina</taxon>
        <taxon>Dothideomycetes</taxon>
        <taxon>Pleosporomycetidae</taxon>
        <taxon>Pleosporales</taxon>
        <taxon>Pleosporineae</taxon>
        <taxon>Leptosphaeriaceae</taxon>
        <taxon>Plenodomus</taxon>
    </lineage>
</organism>
<dbReference type="PROSITE" id="PS00463">
    <property type="entry name" value="ZN2_CY6_FUNGAL_1"/>
    <property type="match status" value="1"/>
</dbReference>
<dbReference type="InterPro" id="IPR053157">
    <property type="entry name" value="Sterol_Uptake_Regulator"/>
</dbReference>
<evidence type="ECO:0000256" key="2">
    <source>
        <dbReference type="SAM" id="MobiDB-lite"/>
    </source>
</evidence>
<dbReference type="Pfam" id="PF11951">
    <property type="entry name" value="Fungal_trans_2"/>
    <property type="match status" value="1"/>
</dbReference>
<dbReference type="GO" id="GO:0001228">
    <property type="term" value="F:DNA-binding transcription activator activity, RNA polymerase II-specific"/>
    <property type="evidence" value="ECO:0007669"/>
    <property type="project" value="TreeGrafter"/>
</dbReference>
<name>A0A6A7B3I9_9PLEO</name>